<comment type="caution">
    <text evidence="1">The sequence shown here is derived from an EMBL/GenBank/DDBJ whole genome shotgun (WGS) entry which is preliminary data.</text>
</comment>
<sequence length="975" mass="111237">MYGSGKTTLGKHFREFVLLNRQDLEKYIIGFPGIAGSGVSAGERAVEALLNETLYVNVDLRDFPRFDGEDFKPTLIKTISEKAVGSLPNESELLAKVLENRKDPEKWLKSLFQVTNKRYLFLFIDEIGLLPSRKFYQFPDLDPQRNPRKPNVYCLFFRVLSSLLIQRFVNCYLAGRSDAIITKQEDAISSRVNLDFVRLDPFSEDSTKLFIRGMKISTGETALQLLFPKHPEGHDWFFKQVYNYTEGVPLYVRHVMQVLVNTCIHNKLYNLTEDEMYARIEEISSYVVYSTTPMNMNPNTLKVFSALLLSSILEYEFQVFETVYGGLVLGESSQYVLDIANNFGFYYEYCPNKGPGQVDVTQQRIKLVFPKIVFNSIKEEYRDYPLMRYLDFLFPLNVPAESRSSLGFRFEVIFAAILYVRCCLSRRLGELSIFHQSFVEDIVWEIEKCYVRTVPSFHSELKTTYSAKEQSYSPNAWKEFYDKFLSEDGIFLPNRLNSNGPDILVRVSVPIDDDSSSSDESGSSLTEMLMDTSSKKRRVYLIGIALKYYHSSRVSVGMIKEEVDKFLVPVSSQLDLEENDIWAIQLVVSTSYNNEVSSHFTEKQNWVMNTGVYYERRFEKKRPSPGAWQDASSSNSDKEGLHIGPNCQLVVCSVDNLKDFLGQQVYEQLQKVYSDNESVLMKLDPLAKLLGRNLERLWRSDVPVVPEPSQMDIVSTRTDTDEMQVTERKGVVSVRQGEFDWMEFLKTYCRLTESEASECSQRLRGLTEEELESISAYVLRELGIKDLQNWILNEVASQYPNCSKLLSKESCGGCIENMLHVTNKQYLFVDANGALKEVKLHSFDDLGEIGKMSYRPKPSFLGVFIILSSPLSAYAGEASTEQVSNSLQKQRTYVINISLKCYHESSCVISLGFGGDNLMVIQLIGSNKYTADVCGYIKDNQSCILNSGVYYEDSYGLSTSISLSLNLLLVLTESG</sequence>
<evidence type="ECO:0000313" key="2">
    <source>
        <dbReference type="Proteomes" id="UP001300502"/>
    </source>
</evidence>
<organism evidence="1 2">
    <name type="scientific">Galdieria yellowstonensis</name>
    <dbReference type="NCBI Taxonomy" id="3028027"/>
    <lineage>
        <taxon>Eukaryota</taxon>
        <taxon>Rhodophyta</taxon>
        <taxon>Bangiophyceae</taxon>
        <taxon>Galdieriales</taxon>
        <taxon>Galdieriaceae</taxon>
        <taxon>Galdieria</taxon>
    </lineage>
</organism>
<reference evidence="1 2" key="1">
    <citation type="submission" date="2022-07" db="EMBL/GenBank/DDBJ databases">
        <title>Genome-wide signatures of adaptation to extreme environments.</title>
        <authorList>
            <person name="Cho C.H."/>
            <person name="Yoon H.S."/>
        </authorList>
    </citation>
    <scope>NUCLEOTIDE SEQUENCE [LARGE SCALE GENOMIC DNA]</scope>
    <source>
        <strain evidence="1 2">108.79 E11</strain>
    </source>
</reference>
<dbReference type="InterPro" id="IPR027417">
    <property type="entry name" value="P-loop_NTPase"/>
</dbReference>
<evidence type="ECO:0008006" key="3">
    <source>
        <dbReference type="Google" id="ProtNLM"/>
    </source>
</evidence>
<dbReference type="SUPFAM" id="SSF52540">
    <property type="entry name" value="P-loop containing nucleoside triphosphate hydrolases"/>
    <property type="match status" value="1"/>
</dbReference>
<evidence type="ECO:0000313" key="1">
    <source>
        <dbReference type="EMBL" id="KAK4523503.1"/>
    </source>
</evidence>
<name>A0AAV9I843_9RHOD</name>
<protein>
    <recommendedName>
        <fullName evidence="3">Archaeal ATPase</fullName>
    </recommendedName>
</protein>
<keyword evidence="2" id="KW-1185">Reference proteome</keyword>
<dbReference type="AlphaFoldDB" id="A0AAV9I843"/>
<dbReference type="Proteomes" id="UP001300502">
    <property type="component" value="Unassembled WGS sequence"/>
</dbReference>
<accession>A0AAV9I843</accession>
<proteinExistence type="predicted"/>
<gene>
    <name evidence="1" type="ORF">GAYE_PCTG60G1399</name>
</gene>
<dbReference type="EMBL" id="JANCYU010000015">
    <property type="protein sequence ID" value="KAK4523503.1"/>
    <property type="molecule type" value="Genomic_DNA"/>
</dbReference>